<accession>A0A4T0UCJ9</accession>
<dbReference type="SUPFAM" id="SSF51197">
    <property type="entry name" value="Clavaminate synthase-like"/>
    <property type="match status" value="1"/>
</dbReference>
<name>A0A4T0UCJ9_9BASI</name>
<sequence>MTSAKNFIPLHLQEARDTKIGKLPLTLKYTKDVPLEIALTDLKELNIYDLLTRGGGGVLIRGLPTKTPEAISSAIKCLGVGEQFSQLGASGKRSTLASELQTSNEGPKTLRMWQHNERARYTTFPTHIIFSAYRFTPLSGGRTPICSSIEVFERIEKELPEFLDELVKRKLITKQYYPHPSRVGKDNPFSWRQADTFGHNILPEDDDATAHQKAESKAKELGEVTWDEDDALTVTMKLPGVRRIKGHATFFNGLGGRWGMIKQRGAVDYPHIGRDGMKYLPPLYGDGSSIPIEYLDKVLKIQEDVTIYIPWQEGDILVLDNFRVQHAREPWSGEQHDRIILASLRDDGSKIDDF</sequence>
<evidence type="ECO:0000256" key="1">
    <source>
        <dbReference type="ARBA" id="ARBA00023002"/>
    </source>
</evidence>
<dbReference type="GO" id="GO:0016491">
    <property type="term" value="F:oxidoreductase activity"/>
    <property type="evidence" value="ECO:0007669"/>
    <property type="project" value="UniProtKB-KW"/>
</dbReference>
<dbReference type="InterPro" id="IPR042098">
    <property type="entry name" value="TauD-like_sf"/>
</dbReference>
<evidence type="ECO:0000313" key="3">
    <source>
        <dbReference type="EMBL" id="TIC32678.1"/>
    </source>
</evidence>
<keyword evidence="1" id="KW-0560">Oxidoreductase</keyword>
<proteinExistence type="predicted"/>
<gene>
    <name evidence="3" type="ORF">E3Q10_01132</name>
</gene>
<evidence type="ECO:0000259" key="2">
    <source>
        <dbReference type="Pfam" id="PF02668"/>
    </source>
</evidence>
<dbReference type="PANTHER" id="PTHR10696">
    <property type="entry name" value="GAMMA-BUTYROBETAINE HYDROXYLASE-RELATED"/>
    <property type="match status" value="1"/>
</dbReference>
<dbReference type="EMBL" id="SPRO01000007">
    <property type="protein sequence ID" value="TIC32678.1"/>
    <property type="molecule type" value="Genomic_DNA"/>
</dbReference>
<dbReference type="Gene3D" id="3.60.130.10">
    <property type="entry name" value="Clavaminate synthase-like"/>
    <property type="match status" value="1"/>
</dbReference>
<dbReference type="Proteomes" id="UP000305647">
    <property type="component" value="Unassembled WGS sequence"/>
</dbReference>
<evidence type="ECO:0000313" key="4">
    <source>
        <dbReference type="Proteomes" id="UP000305647"/>
    </source>
</evidence>
<dbReference type="PANTHER" id="PTHR10696:SF21">
    <property type="entry name" value="TAUD_TFDA-LIKE DOMAIN-CONTAINING PROTEIN"/>
    <property type="match status" value="1"/>
</dbReference>
<organism evidence="3 4">
    <name type="scientific">Wallemia mellicola</name>
    <dbReference type="NCBI Taxonomy" id="1708541"/>
    <lineage>
        <taxon>Eukaryota</taxon>
        <taxon>Fungi</taxon>
        <taxon>Dikarya</taxon>
        <taxon>Basidiomycota</taxon>
        <taxon>Wallemiomycotina</taxon>
        <taxon>Wallemiomycetes</taxon>
        <taxon>Wallemiales</taxon>
        <taxon>Wallemiaceae</taxon>
        <taxon>Wallemia</taxon>
    </lineage>
</organism>
<dbReference type="InterPro" id="IPR050411">
    <property type="entry name" value="AlphaKG_dependent_hydroxylases"/>
</dbReference>
<reference evidence="3 4" key="1">
    <citation type="submission" date="2019-03" db="EMBL/GenBank/DDBJ databases">
        <title>Sequencing 25 genomes of Wallemia mellicola.</title>
        <authorList>
            <person name="Gostincar C."/>
        </authorList>
    </citation>
    <scope>NUCLEOTIDE SEQUENCE [LARGE SCALE GENOMIC DNA]</scope>
    <source>
        <strain evidence="3 4">EXF-8738</strain>
    </source>
</reference>
<dbReference type="InterPro" id="IPR003819">
    <property type="entry name" value="TauD/TfdA-like"/>
</dbReference>
<dbReference type="OMA" id="MRGRGWQ"/>
<protein>
    <submittedName>
        <fullName evidence="3">Clavaminate synthase-like protein</fullName>
    </submittedName>
</protein>
<comment type="caution">
    <text evidence="3">The sequence shown here is derived from an EMBL/GenBank/DDBJ whole genome shotgun (WGS) entry which is preliminary data.</text>
</comment>
<feature type="domain" description="TauD/TfdA-like" evidence="2">
    <location>
        <begin position="44"/>
        <end position="335"/>
    </location>
</feature>
<dbReference type="Pfam" id="PF02668">
    <property type="entry name" value="TauD"/>
    <property type="match status" value="1"/>
</dbReference>
<dbReference type="AlphaFoldDB" id="A0A4T0UCJ9"/>